<evidence type="ECO:0000313" key="5">
    <source>
        <dbReference type="EMBL" id="GEU77965.1"/>
    </source>
</evidence>
<evidence type="ECO:0000259" key="4">
    <source>
        <dbReference type="PROSITE" id="PS50158"/>
    </source>
</evidence>
<feature type="coiled-coil region" evidence="2">
    <location>
        <begin position="1445"/>
        <end position="1481"/>
    </location>
</feature>
<keyword evidence="2" id="KW-0175">Coiled coil</keyword>
<feature type="compositionally biased region" description="Polar residues" evidence="3">
    <location>
        <begin position="436"/>
        <end position="446"/>
    </location>
</feature>
<keyword evidence="1" id="KW-0862">Zinc</keyword>
<dbReference type="GO" id="GO:0008270">
    <property type="term" value="F:zinc ion binding"/>
    <property type="evidence" value="ECO:0007669"/>
    <property type="project" value="UniProtKB-KW"/>
</dbReference>
<organism evidence="5">
    <name type="scientific">Tanacetum cinerariifolium</name>
    <name type="common">Dalmatian daisy</name>
    <name type="synonym">Chrysanthemum cinerariifolium</name>
    <dbReference type="NCBI Taxonomy" id="118510"/>
    <lineage>
        <taxon>Eukaryota</taxon>
        <taxon>Viridiplantae</taxon>
        <taxon>Streptophyta</taxon>
        <taxon>Embryophyta</taxon>
        <taxon>Tracheophyta</taxon>
        <taxon>Spermatophyta</taxon>
        <taxon>Magnoliopsida</taxon>
        <taxon>eudicotyledons</taxon>
        <taxon>Gunneridae</taxon>
        <taxon>Pentapetalae</taxon>
        <taxon>asterids</taxon>
        <taxon>campanulids</taxon>
        <taxon>Asterales</taxon>
        <taxon>Asteraceae</taxon>
        <taxon>Asteroideae</taxon>
        <taxon>Anthemideae</taxon>
        <taxon>Anthemidinae</taxon>
        <taxon>Tanacetum</taxon>
    </lineage>
</organism>
<gene>
    <name evidence="5" type="ORF">Tci_049943</name>
</gene>
<evidence type="ECO:0000256" key="1">
    <source>
        <dbReference type="PROSITE-ProRule" id="PRU00047"/>
    </source>
</evidence>
<keyword evidence="1" id="KW-0479">Metal-binding</keyword>
<feature type="region of interest" description="Disordered" evidence="3">
    <location>
        <begin position="428"/>
        <end position="465"/>
    </location>
</feature>
<evidence type="ECO:0000256" key="2">
    <source>
        <dbReference type="SAM" id="Coils"/>
    </source>
</evidence>
<protein>
    <submittedName>
        <fullName evidence="5">Zinc knuckle CX2CX4HX4C</fullName>
    </submittedName>
</protein>
<keyword evidence="1" id="KW-0863">Zinc-finger</keyword>
<proteinExistence type="predicted"/>
<dbReference type="InterPro" id="IPR036875">
    <property type="entry name" value="Znf_CCHC_sf"/>
</dbReference>
<dbReference type="InterPro" id="IPR001878">
    <property type="entry name" value="Znf_CCHC"/>
</dbReference>
<comment type="caution">
    <text evidence="5">The sequence shown here is derived from an EMBL/GenBank/DDBJ whole genome shotgun (WGS) entry which is preliminary data.</text>
</comment>
<dbReference type="Gene3D" id="4.10.60.10">
    <property type="entry name" value="Zinc finger, CCHC-type"/>
    <property type="match status" value="1"/>
</dbReference>
<dbReference type="PANTHER" id="PTHR33223:SF6">
    <property type="entry name" value="CCHC-TYPE DOMAIN-CONTAINING PROTEIN"/>
    <property type="match status" value="1"/>
</dbReference>
<feature type="domain" description="CCHC-type" evidence="4">
    <location>
        <begin position="757"/>
        <end position="773"/>
    </location>
</feature>
<dbReference type="PANTHER" id="PTHR33223">
    <property type="entry name" value="CCHC-TYPE DOMAIN-CONTAINING PROTEIN"/>
    <property type="match status" value="1"/>
</dbReference>
<dbReference type="EMBL" id="BKCJ010007578">
    <property type="protein sequence ID" value="GEU77965.1"/>
    <property type="molecule type" value="Genomic_DNA"/>
</dbReference>
<dbReference type="Pfam" id="PF03732">
    <property type="entry name" value="Retrotrans_gag"/>
    <property type="match status" value="1"/>
</dbReference>
<dbReference type="PROSITE" id="PS50158">
    <property type="entry name" value="ZF_CCHC"/>
    <property type="match status" value="1"/>
</dbReference>
<dbReference type="InterPro" id="IPR005162">
    <property type="entry name" value="Retrotrans_gag_dom"/>
</dbReference>
<dbReference type="GO" id="GO:0003676">
    <property type="term" value="F:nucleic acid binding"/>
    <property type="evidence" value="ECO:0007669"/>
    <property type="project" value="InterPro"/>
</dbReference>
<reference evidence="5" key="1">
    <citation type="journal article" date="2019" name="Sci. Rep.">
        <title>Draft genome of Tanacetum cinerariifolium, the natural source of mosquito coil.</title>
        <authorList>
            <person name="Yamashiro T."/>
            <person name="Shiraishi A."/>
            <person name="Satake H."/>
            <person name="Nakayama K."/>
        </authorList>
    </citation>
    <scope>NUCLEOTIDE SEQUENCE</scope>
</reference>
<evidence type="ECO:0000256" key="3">
    <source>
        <dbReference type="SAM" id="MobiDB-lite"/>
    </source>
</evidence>
<dbReference type="SUPFAM" id="SSF57756">
    <property type="entry name" value="Retrovirus zinc finger-like domains"/>
    <property type="match status" value="1"/>
</dbReference>
<sequence length="1627" mass="184640">MTITIFTFKTIQNDGSLNDATPSVNTNISFGSSLDFGFLPIVDTTGKRVTYPILVNYVRNTWGIYGLVKSMLNSSNGLLSFHFSSMDRLDAMLENGPRFIRNNPLIVKKWHSDVNILKVDVGNVPIWVKLYGVLVTVFSEDSLNAIATKLGTPLMLDSYTSDMCSNHRGQEPISPYLDPERFIHQTKKKAKSKNAFVPLEDRVSKSIPMADDQPIWATNRAVAPSPAVVIVAVGLGDKHFSMIKDRQFEVSIKLKLFPSSLVGEVKVWYNELSPKVIATWEETWQAFVSRFFPPAMFDQLIGEIRSFTQHPNESLVETWLRMKDLLRSSHGHGLGQGTIIQIFYHCHDDATQAILDVGGIFLYKTPNEAYQLLEDQVLLKLGWSKDVKSKPLRKTVAFAKSRDSLKLMEKMEALTTKIDSQFKEIKEEKKDIPTDSLPNNTQTNLKPSPLNDKPYPPPPARNKHVNTVFTCSGKKYDPLINPNDSNTIIHDDSEDEADEDGRVGIQTKNASYGENANKNTWRQNKNQAFNEGNGNVESNQIKPRVRDAKYFQEQMLLAMKDKAGSNLHNEENDFMLDTLYDYSLWEVILNGDSPPPTRIIDGDVQIVAPTTTEQRLTKINELKARGTLLMALLDKHQLKFNIYKDAKSFMKAIKKRYEVTAAPSISAASSKVTVSTLPNVDSLSDAVIYCFFAGQSNSPQLDNEDLKQIDPDDLEETDLKWQMTMLTMRARRFLKRTRRNLGANGLDTIGFDMSKVKCYKCHRRGHFTRECRSPRDNRNKDTPRRTVPVEVSTLKALVSQCSSKFSRSDNESQVSDKDGLGFDSQVFNSQVSDCEELHSHESDNTMPKNLKNDRYKTCEGYRDVSLLYNGTFMPSKPDLFFTDDPNASDSVANVFNVKSSTNKPSKEARFVTSTEHVKSSREYVKKVEHPKQAAHLGQTIKSLEPEWNSAMRVNHQNSVRMTHPHSNRNVVPTAVLTRSRLVSFNAARPVPTVITQSTVKSIRPVKHVVNKARSPVRRPINQRPSTKTSNFNNKVTTIKVNKVNIIQGNKGTAKKSQHAGCGNQNVVAATKLPILNPNEFDMWKMRIDQYFLMTYYSLWETIIGTSSTEAEYVAAASCCAHVLWIQNQLLDYGHFITAVSYELMLFGLTNVAAINLMLPVKKVNDVVQLHALIDGNNVVVSEAIIRRDLHLDDADGIECFPNEEIFEELTRMGYEKPPPKLTFFKAFFSTQWKFWIHTLVQCLSAKRTAWNYIVRNVDSPSKFLIVGKGFSGVETPLFASMLVQPQPQDEEEVEIHVAPAPPSKTKQPTTPHESSMPLLNTLMETYATLSQKVAEIERDKHSQALEILQLKKRVKKLEKKTRSKYLGFKRLRRVEADKEVVAMDVEPQGMINQKDVNAASKGVSVVGTPELVSADEPTVFNDDEVTITMVQTLIKLKVEKAKLLNEQISQKLHDEKVQKAAAKDKQEKADMQRALELQKQKNMLIYLKNMDGYKMEYFKGMTYDKVRPIFEREFKPDKDVKEPKKMRVSNETLLQESFKKLKAAEVLVEALQVKYPIIDWEIHTEGSRTYWKIIRVGGITEAYHSFKDILKGFDKEDLVALWNLVKEKFSSLVPSEDKEKALWVELK</sequence>
<name>A0A6L2MZX5_TANCI</name>
<feature type="coiled-coil region" evidence="2">
    <location>
        <begin position="1319"/>
        <end position="1360"/>
    </location>
</feature>
<accession>A0A6L2MZX5</accession>